<dbReference type="AlphaFoldDB" id="A0AA94TQL1"/>
<dbReference type="Proteomes" id="UP000295506">
    <property type="component" value="Unassembled WGS sequence"/>
</dbReference>
<protein>
    <submittedName>
        <fullName evidence="2">Uncharacterized protein</fullName>
    </submittedName>
</protein>
<keyword evidence="1" id="KW-0472">Membrane</keyword>
<evidence type="ECO:0000313" key="2">
    <source>
        <dbReference type="EMBL" id="TDT89253.1"/>
    </source>
</evidence>
<keyword evidence="1" id="KW-0812">Transmembrane</keyword>
<reference evidence="2 3" key="1">
    <citation type="submission" date="2019-03" db="EMBL/GenBank/DDBJ databases">
        <title>Genomic Encyclopedia of Type Strains, Phase IV (KMG-IV): sequencing the most valuable type-strain genomes for metagenomic binning, comparative biology and taxonomic classification.</title>
        <authorList>
            <person name="Goeker M."/>
        </authorList>
    </citation>
    <scope>NUCLEOTIDE SEQUENCE [LARGE SCALE GENOMIC DNA]</scope>
    <source>
        <strain evidence="2 3">DSM 101483</strain>
    </source>
</reference>
<feature type="transmembrane region" description="Helical" evidence="1">
    <location>
        <begin position="37"/>
        <end position="58"/>
    </location>
</feature>
<dbReference type="RefSeq" id="WP_133987252.1">
    <property type="nucleotide sequence ID" value="NZ_CP014206.1"/>
</dbReference>
<keyword evidence="1" id="KW-1133">Transmembrane helix</keyword>
<dbReference type="EMBL" id="SOBK01000004">
    <property type="protein sequence ID" value="TDT89253.1"/>
    <property type="molecule type" value="Genomic_DNA"/>
</dbReference>
<sequence>MQERIRVLFSVWFLRIFLFAFGASCLFFGLISLPTTIFAILFFPVGLFVFRVVVRIVLPTYYRPGCIECRSLFGKGTISFDDIRYARVWQASYTDMAVKNVIIVLPGFLNFYYLLSTRENNLVKELNAHSIKKRPMFFSSEVHLE</sequence>
<evidence type="ECO:0000313" key="3">
    <source>
        <dbReference type="Proteomes" id="UP000295506"/>
    </source>
</evidence>
<evidence type="ECO:0000256" key="1">
    <source>
        <dbReference type="SAM" id="Phobius"/>
    </source>
</evidence>
<name>A0AA94TQL1_9BACT</name>
<organism evidence="2 3">
    <name type="scientific">Pseudodesulfovibrio indicus</name>
    <dbReference type="NCBI Taxonomy" id="1716143"/>
    <lineage>
        <taxon>Bacteria</taxon>
        <taxon>Pseudomonadati</taxon>
        <taxon>Thermodesulfobacteriota</taxon>
        <taxon>Desulfovibrionia</taxon>
        <taxon>Desulfovibrionales</taxon>
        <taxon>Desulfovibrionaceae</taxon>
    </lineage>
</organism>
<feature type="transmembrane region" description="Helical" evidence="1">
    <location>
        <begin position="12"/>
        <end position="31"/>
    </location>
</feature>
<proteinExistence type="predicted"/>
<gene>
    <name evidence="2" type="ORF">EDC59_104246</name>
</gene>
<comment type="caution">
    <text evidence="2">The sequence shown here is derived from an EMBL/GenBank/DDBJ whole genome shotgun (WGS) entry which is preliminary data.</text>
</comment>
<accession>A0AA94TQL1</accession>